<protein>
    <submittedName>
        <fullName evidence="2">Uncharacterized protein</fullName>
    </submittedName>
</protein>
<organism evidence="2">
    <name type="scientific">Chromera velia CCMP2878</name>
    <dbReference type="NCBI Taxonomy" id="1169474"/>
    <lineage>
        <taxon>Eukaryota</taxon>
        <taxon>Sar</taxon>
        <taxon>Alveolata</taxon>
        <taxon>Colpodellida</taxon>
        <taxon>Chromeraceae</taxon>
        <taxon>Chromera</taxon>
    </lineage>
</organism>
<evidence type="ECO:0000256" key="1">
    <source>
        <dbReference type="SAM" id="MobiDB-lite"/>
    </source>
</evidence>
<accession>A0A0G4FQF4</accession>
<name>A0A0G4FQF4_9ALVE</name>
<dbReference type="VEuPathDB" id="CryptoDB:Cvel_18054"/>
<feature type="compositionally biased region" description="Basic and acidic residues" evidence="1">
    <location>
        <begin position="12"/>
        <end position="30"/>
    </location>
</feature>
<feature type="region of interest" description="Disordered" evidence="1">
    <location>
        <begin position="1"/>
        <end position="30"/>
    </location>
</feature>
<gene>
    <name evidence="2" type="ORF">Cvel_18054</name>
</gene>
<evidence type="ECO:0000313" key="2">
    <source>
        <dbReference type="EMBL" id="CEM16127.1"/>
    </source>
</evidence>
<reference evidence="2" key="1">
    <citation type="submission" date="2014-11" db="EMBL/GenBank/DDBJ databases">
        <authorList>
            <person name="Otto D Thomas"/>
            <person name="Naeem Raeece"/>
        </authorList>
    </citation>
    <scope>NUCLEOTIDE SEQUENCE</scope>
</reference>
<dbReference type="EMBL" id="CDMZ01000524">
    <property type="protein sequence ID" value="CEM16127.1"/>
    <property type="molecule type" value="Genomic_DNA"/>
</dbReference>
<dbReference type="AlphaFoldDB" id="A0A0G4FQF4"/>
<sequence>MDEDNVYLPGGKIEKERHRSSPHEARQRHRDQLGHALDQMMTEAVVSASFGESEWAGERVHSEIGRFQLDGPHSEGQKQVEREMHDFGLFQQEGPHLQGAKGG</sequence>
<proteinExistence type="predicted"/>